<dbReference type="SMART" id="SM01001">
    <property type="entry name" value="AIRC"/>
    <property type="match status" value="1"/>
</dbReference>
<dbReference type="InParanoid" id="A0A2P6NG03"/>
<dbReference type="PROSITE" id="PS50975">
    <property type="entry name" value="ATP_GRASP"/>
    <property type="match status" value="1"/>
</dbReference>
<evidence type="ECO:0000256" key="5">
    <source>
        <dbReference type="ARBA" id="ARBA00022598"/>
    </source>
</evidence>
<dbReference type="FunCoup" id="A0A2P6NG03">
    <property type="interactions" value="51"/>
</dbReference>
<dbReference type="Gene3D" id="3.30.1490.20">
    <property type="entry name" value="ATP-grasp fold, A domain"/>
    <property type="match status" value="1"/>
</dbReference>
<dbReference type="FunFam" id="3.30.470.20:FF:000029">
    <property type="entry name" value="N5-carboxyaminoimidazole ribonucleotide synthase"/>
    <property type="match status" value="1"/>
</dbReference>
<feature type="transmembrane region" description="Helical" evidence="13">
    <location>
        <begin position="169"/>
        <end position="186"/>
    </location>
</feature>
<dbReference type="InterPro" id="IPR011054">
    <property type="entry name" value="Rudment_hybrid_motif"/>
</dbReference>
<keyword evidence="10" id="KW-0456">Lyase</keyword>
<dbReference type="InterPro" id="IPR033747">
    <property type="entry name" value="PurE_ClassI"/>
</dbReference>
<dbReference type="InterPro" id="IPR000031">
    <property type="entry name" value="PurE_dom"/>
</dbReference>
<proteinExistence type="inferred from homology"/>
<evidence type="ECO:0000313" key="16">
    <source>
        <dbReference type="Proteomes" id="UP000241769"/>
    </source>
</evidence>
<dbReference type="InterPro" id="IPR040686">
    <property type="entry name" value="PurK_C"/>
</dbReference>
<dbReference type="PANTHER" id="PTHR11609">
    <property type="entry name" value="PURINE BIOSYNTHESIS PROTEIN 6/7, PUR6/7"/>
    <property type="match status" value="1"/>
</dbReference>
<evidence type="ECO:0000256" key="9">
    <source>
        <dbReference type="ARBA" id="ARBA00022840"/>
    </source>
</evidence>
<dbReference type="FunFam" id="3.30.1490.20:FF:000015">
    <property type="entry name" value="N5-carboxyaminoimidazole ribonucleotide synthase"/>
    <property type="match status" value="1"/>
</dbReference>
<dbReference type="InterPro" id="IPR013815">
    <property type="entry name" value="ATP_grasp_subdomain_1"/>
</dbReference>
<name>A0A2P6NG03_9EUKA</name>
<dbReference type="EC" id="4.1.1.21" evidence="4"/>
<dbReference type="PANTHER" id="PTHR11609:SF5">
    <property type="entry name" value="PHOSPHORIBOSYLAMINOIMIDAZOLE CARBOXYLASE"/>
    <property type="match status" value="1"/>
</dbReference>
<keyword evidence="9 11" id="KW-0067">ATP-binding</keyword>
<dbReference type="Gene3D" id="3.30.470.20">
    <property type="entry name" value="ATP-grasp fold, B domain"/>
    <property type="match status" value="1"/>
</dbReference>
<feature type="transmembrane region" description="Helical" evidence="13">
    <location>
        <begin position="193"/>
        <end position="216"/>
    </location>
</feature>
<dbReference type="Pfam" id="PF00731">
    <property type="entry name" value="AIRC"/>
    <property type="match status" value="1"/>
</dbReference>
<organism evidence="15 16">
    <name type="scientific">Planoprotostelium fungivorum</name>
    <dbReference type="NCBI Taxonomy" id="1890364"/>
    <lineage>
        <taxon>Eukaryota</taxon>
        <taxon>Amoebozoa</taxon>
        <taxon>Evosea</taxon>
        <taxon>Variosea</taxon>
        <taxon>Cavosteliida</taxon>
        <taxon>Cavosteliaceae</taxon>
        <taxon>Planoprotostelium</taxon>
    </lineage>
</organism>
<dbReference type="SUPFAM" id="SSF52440">
    <property type="entry name" value="PreATP-grasp domain"/>
    <property type="match status" value="1"/>
</dbReference>
<evidence type="ECO:0000313" key="15">
    <source>
        <dbReference type="EMBL" id="PRP82888.1"/>
    </source>
</evidence>
<dbReference type="InterPro" id="IPR016185">
    <property type="entry name" value="PreATP-grasp_dom_sf"/>
</dbReference>
<dbReference type="Pfam" id="PF02222">
    <property type="entry name" value="ATP-grasp"/>
    <property type="match status" value="1"/>
</dbReference>
<keyword evidence="7" id="KW-0658">Purine biosynthesis</keyword>
<dbReference type="AlphaFoldDB" id="A0A2P6NG03"/>
<dbReference type="InterPro" id="IPR003135">
    <property type="entry name" value="ATP-grasp_carboxylate-amine"/>
</dbReference>
<feature type="transmembrane region" description="Helical" evidence="13">
    <location>
        <begin position="105"/>
        <end position="125"/>
    </location>
</feature>
<evidence type="ECO:0000256" key="2">
    <source>
        <dbReference type="ARBA" id="ARBA00004747"/>
    </source>
</evidence>
<keyword evidence="13" id="KW-0812">Transmembrane</keyword>
<evidence type="ECO:0000256" key="8">
    <source>
        <dbReference type="ARBA" id="ARBA00022793"/>
    </source>
</evidence>
<evidence type="ECO:0000256" key="10">
    <source>
        <dbReference type="ARBA" id="ARBA00023239"/>
    </source>
</evidence>
<evidence type="ECO:0000256" key="4">
    <source>
        <dbReference type="ARBA" id="ARBA00012329"/>
    </source>
</evidence>
<feature type="domain" description="ATP-grasp" evidence="14">
    <location>
        <begin position="577"/>
        <end position="766"/>
    </location>
</feature>
<evidence type="ECO:0000256" key="7">
    <source>
        <dbReference type="ARBA" id="ARBA00022755"/>
    </source>
</evidence>
<evidence type="ECO:0000259" key="14">
    <source>
        <dbReference type="PROSITE" id="PS50975"/>
    </source>
</evidence>
<accession>A0A2P6NG03</accession>
<dbReference type="Pfam" id="PF17769">
    <property type="entry name" value="PurK_C"/>
    <property type="match status" value="1"/>
</dbReference>
<dbReference type="UniPathway" id="UPA00074">
    <property type="reaction ID" value="UER00130"/>
</dbReference>
<evidence type="ECO:0000256" key="11">
    <source>
        <dbReference type="PROSITE-ProRule" id="PRU00409"/>
    </source>
</evidence>
<keyword evidence="8" id="KW-0210">Decarboxylase</keyword>
<dbReference type="SUPFAM" id="SSF51246">
    <property type="entry name" value="Rudiment single hybrid motif"/>
    <property type="match status" value="1"/>
</dbReference>
<dbReference type="NCBIfam" id="NF004675">
    <property type="entry name" value="PRK06019.1-1"/>
    <property type="match status" value="1"/>
</dbReference>
<dbReference type="GO" id="GO:0006189">
    <property type="term" value="P:'de novo' IMP biosynthetic process"/>
    <property type="evidence" value="ECO:0007669"/>
    <property type="project" value="UniProtKB-UniPathway"/>
</dbReference>
<comment type="similarity">
    <text evidence="3">In the C-terminal section; belongs to the AIR carboxylase family. Class I subfamily.</text>
</comment>
<feature type="transmembrane region" description="Helical" evidence="13">
    <location>
        <begin position="75"/>
        <end position="93"/>
    </location>
</feature>
<dbReference type="NCBIfam" id="NF004676">
    <property type="entry name" value="PRK06019.1-2"/>
    <property type="match status" value="1"/>
</dbReference>
<dbReference type="Pfam" id="PF22660">
    <property type="entry name" value="RS_preATP-grasp-like"/>
    <property type="match status" value="1"/>
</dbReference>
<protein>
    <recommendedName>
        <fullName evidence="4">phosphoribosylaminoimidazole carboxylase</fullName>
        <ecNumber evidence="4">4.1.1.21</ecNumber>
    </recommendedName>
</protein>
<dbReference type="NCBIfam" id="NF004679">
    <property type="entry name" value="PRK06019.1-5"/>
    <property type="match status" value="1"/>
</dbReference>
<dbReference type="InterPro" id="IPR054350">
    <property type="entry name" value="PurT/PurK_preATP-grasp"/>
</dbReference>
<reference evidence="15 16" key="1">
    <citation type="journal article" date="2018" name="Genome Biol. Evol.">
        <title>Multiple Roots of Fruiting Body Formation in Amoebozoa.</title>
        <authorList>
            <person name="Hillmann F."/>
            <person name="Forbes G."/>
            <person name="Novohradska S."/>
            <person name="Ferling I."/>
            <person name="Riege K."/>
            <person name="Groth M."/>
            <person name="Westermann M."/>
            <person name="Marz M."/>
            <person name="Spaller T."/>
            <person name="Winckler T."/>
            <person name="Schaap P."/>
            <person name="Glockner G."/>
        </authorList>
    </citation>
    <scope>NUCLEOTIDE SEQUENCE [LARGE SCALE GENOMIC DNA]</scope>
    <source>
        <strain evidence="15 16">Jena</strain>
    </source>
</reference>
<feature type="compositionally biased region" description="Low complexity" evidence="12">
    <location>
        <begin position="439"/>
        <end position="451"/>
    </location>
</feature>
<dbReference type="STRING" id="1890364.A0A2P6NG03"/>
<dbReference type="InterPro" id="IPR011761">
    <property type="entry name" value="ATP-grasp"/>
</dbReference>
<gene>
    <name evidence="15" type="ORF">PROFUN_04751</name>
</gene>
<keyword evidence="5" id="KW-0436">Ligase</keyword>
<feature type="transmembrane region" description="Helical" evidence="13">
    <location>
        <begin position="247"/>
        <end position="265"/>
    </location>
</feature>
<comment type="pathway">
    <text evidence="2">Purine metabolism; IMP biosynthesis via de novo pathway; 5-amino-1-(5-phospho-D-ribosyl)imidazole-4-carboxylate from 5-amino-1-(5-phospho-D-ribosyl)imidazole (carboxylase route): step 1/1.</text>
</comment>
<dbReference type="NCBIfam" id="TIGR01161">
    <property type="entry name" value="purK"/>
    <property type="match status" value="1"/>
</dbReference>
<dbReference type="NCBIfam" id="TIGR01162">
    <property type="entry name" value="purE"/>
    <property type="match status" value="1"/>
</dbReference>
<dbReference type="SUPFAM" id="SSF56059">
    <property type="entry name" value="Glutathione synthetase ATP-binding domain-like"/>
    <property type="match status" value="1"/>
</dbReference>
<comment type="caution">
    <text evidence="15">The sequence shown here is derived from an EMBL/GenBank/DDBJ whole genome shotgun (WGS) entry which is preliminary data.</text>
</comment>
<keyword evidence="6 11" id="KW-0547">Nucleotide-binding</keyword>
<dbReference type="EMBL" id="MDYQ01000094">
    <property type="protein sequence ID" value="PRP82888.1"/>
    <property type="molecule type" value="Genomic_DNA"/>
</dbReference>
<keyword evidence="13" id="KW-0472">Membrane</keyword>
<dbReference type="InterPro" id="IPR005875">
    <property type="entry name" value="PurK"/>
</dbReference>
<dbReference type="GO" id="GO:0005524">
    <property type="term" value="F:ATP binding"/>
    <property type="evidence" value="ECO:0007669"/>
    <property type="project" value="UniProtKB-UniRule"/>
</dbReference>
<evidence type="ECO:0000256" key="1">
    <source>
        <dbReference type="ARBA" id="ARBA00001244"/>
    </source>
</evidence>
<keyword evidence="16" id="KW-1185">Reference proteome</keyword>
<feature type="transmembrane region" description="Helical" evidence="13">
    <location>
        <begin position="137"/>
        <end position="157"/>
    </location>
</feature>
<dbReference type="GO" id="GO:0016874">
    <property type="term" value="F:ligase activity"/>
    <property type="evidence" value="ECO:0007669"/>
    <property type="project" value="UniProtKB-KW"/>
</dbReference>
<comment type="catalytic activity">
    <reaction evidence="1">
        <text>5-amino-1-(5-phospho-D-ribosyl)imidazole-4-carboxylate + H(+) = 5-amino-1-(5-phospho-beta-D-ribosyl)imidazole + CO2</text>
        <dbReference type="Rhea" id="RHEA:10792"/>
        <dbReference type="ChEBI" id="CHEBI:15378"/>
        <dbReference type="ChEBI" id="CHEBI:16526"/>
        <dbReference type="ChEBI" id="CHEBI:77657"/>
        <dbReference type="ChEBI" id="CHEBI:137981"/>
        <dbReference type="EC" id="4.1.1.21"/>
    </reaction>
</comment>
<dbReference type="OrthoDB" id="15425at2759"/>
<dbReference type="Proteomes" id="UP000241769">
    <property type="component" value="Unassembled WGS sequence"/>
</dbReference>
<feature type="transmembrane region" description="Helical" evidence="13">
    <location>
        <begin position="222"/>
        <end position="240"/>
    </location>
</feature>
<keyword evidence="13" id="KW-1133">Transmembrane helix</keyword>
<evidence type="ECO:0000256" key="6">
    <source>
        <dbReference type="ARBA" id="ARBA00022741"/>
    </source>
</evidence>
<dbReference type="GO" id="GO:0004638">
    <property type="term" value="F:phosphoribosylaminoimidazole carboxylase activity"/>
    <property type="evidence" value="ECO:0007669"/>
    <property type="project" value="UniProtKB-EC"/>
</dbReference>
<dbReference type="GO" id="GO:0046872">
    <property type="term" value="F:metal ion binding"/>
    <property type="evidence" value="ECO:0007669"/>
    <property type="project" value="InterPro"/>
</dbReference>
<dbReference type="HAMAP" id="MF_01929">
    <property type="entry name" value="PurE_classI"/>
    <property type="match status" value="1"/>
</dbReference>
<evidence type="ECO:0000256" key="12">
    <source>
        <dbReference type="SAM" id="MobiDB-lite"/>
    </source>
</evidence>
<evidence type="ECO:0000256" key="3">
    <source>
        <dbReference type="ARBA" id="ARBA00006114"/>
    </source>
</evidence>
<dbReference type="Gene3D" id="3.40.50.20">
    <property type="match status" value="1"/>
</dbReference>
<dbReference type="SUPFAM" id="SSF52255">
    <property type="entry name" value="N5-CAIR mutase (phosphoribosylaminoimidazole carboxylase, PurE)"/>
    <property type="match status" value="1"/>
</dbReference>
<dbReference type="Gene3D" id="3.40.50.1970">
    <property type="match status" value="1"/>
</dbReference>
<feature type="region of interest" description="Disordered" evidence="12">
    <location>
        <begin position="436"/>
        <end position="460"/>
    </location>
</feature>
<dbReference type="GO" id="GO:0005829">
    <property type="term" value="C:cytosol"/>
    <property type="evidence" value="ECO:0007669"/>
    <property type="project" value="TreeGrafter"/>
</dbReference>
<evidence type="ECO:0000256" key="13">
    <source>
        <dbReference type="SAM" id="Phobius"/>
    </source>
</evidence>
<dbReference type="HAMAP" id="MF_01928">
    <property type="entry name" value="PurK"/>
    <property type="match status" value="1"/>
</dbReference>
<sequence length="826" mass="91302">MNEGDPLSERIYSDYTGVSKKSGTFGCPMTLLLRLGTSSKFQRAVSWSDSSIRPTSVVAALIDSHERECGYLGDLSHTTTLFFLFLYLAFFVIPNDHSSTYTEHVRWLFITEGVGQIFLGLSAHVEIKRDMRYFEHNIWGLIAWFIFSITSACRFVLALSHFGLIETDFRWTTAIVLISLSFLYIYRSKTRWLFIGIAHLFPSVILFAFSFLHLYLKDGHHFDLMGASSVSAYFFILIIGNFGIDSWYLEVVNLFLWTALSVSFHQKLVGVIMGSQSDWPDTMKFAASTLEELGVSFEVNIVSAHRTPERLFEYAKTARSRGLKVIIAGAGGAAHLPGMVAALTPLPVLGVPVQSKALSGMDSLLSIAQMPGEGIPVGTLAIGRSGAINAALLAASILASSGNHPDISQKYDEYRSKQTESVNLVPVDESAKSLLSHATSSFTPTSNTSSTSEKKVETTEKIVTKDRSARVMTGGNIGIIGGGQLAKMSAIAAAYLGYKVWIYAPEEDPPASHSCYKYVRAEYDDAEALRKFAESVDVITYEFENIPPFTLQTLDKYSPVRPKPQVNAICQDRYAEKSFVKNLGIATAPFEKVKSLEELKESLSRIGFPSVLKSNNFGYDGKGQHTIKQESDIPVAWEKMESVKSESAILEGFVNFTMEVSVLVARTLDGQKKTFPVVENRHENHILKQTIVPAQVSEETKKKATDIALAIAEAFDLVGLVAVEMFIKADGSVVVNEMAPRPHNSGHWSIEGCQTSQFQQHIRAVCGLPLGDTEPLGEGKWMMENLLGDEINQWMKRLEDGESVHVYGKPEIKPGRKLGHSTRAQK</sequence>